<comment type="caution">
    <text evidence="2">The sequence shown here is derived from an EMBL/GenBank/DDBJ whole genome shotgun (WGS) entry which is preliminary data.</text>
</comment>
<feature type="compositionally biased region" description="Low complexity" evidence="1">
    <location>
        <begin position="173"/>
        <end position="195"/>
    </location>
</feature>
<name>A0A9P6JRF6_9AGAR</name>
<evidence type="ECO:0000256" key="1">
    <source>
        <dbReference type="SAM" id="MobiDB-lite"/>
    </source>
</evidence>
<reference evidence="2" key="1">
    <citation type="submission" date="2020-11" db="EMBL/GenBank/DDBJ databases">
        <authorList>
            <consortium name="DOE Joint Genome Institute"/>
            <person name="Ahrendt S."/>
            <person name="Riley R."/>
            <person name="Andreopoulos W."/>
            <person name="Labutti K."/>
            <person name="Pangilinan J."/>
            <person name="Ruiz-Duenas F.J."/>
            <person name="Barrasa J.M."/>
            <person name="Sanchez-Garcia M."/>
            <person name="Camarero S."/>
            <person name="Miyauchi S."/>
            <person name="Serrano A."/>
            <person name="Linde D."/>
            <person name="Babiker R."/>
            <person name="Drula E."/>
            <person name="Ayuso-Fernandez I."/>
            <person name="Pacheco R."/>
            <person name="Padilla G."/>
            <person name="Ferreira P."/>
            <person name="Barriuso J."/>
            <person name="Kellner H."/>
            <person name="Castanera R."/>
            <person name="Alfaro M."/>
            <person name="Ramirez L."/>
            <person name="Pisabarro A.G."/>
            <person name="Kuo A."/>
            <person name="Tritt A."/>
            <person name="Lipzen A."/>
            <person name="He G."/>
            <person name="Yan M."/>
            <person name="Ng V."/>
            <person name="Cullen D."/>
            <person name="Martin F."/>
            <person name="Rosso M.-N."/>
            <person name="Henrissat B."/>
            <person name="Hibbett D."/>
            <person name="Martinez A.T."/>
            <person name="Grigoriev I.V."/>
        </authorList>
    </citation>
    <scope>NUCLEOTIDE SEQUENCE</scope>
    <source>
        <strain evidence="2">CBS 506.95</strain>
    </source>
</reference>
<keyword evidence="3" id="KW-1185">Reference proteome</keyword>
<gene>
    <name evidence="2" type="ORF">CPB83DRAFT_892374</name>
</gene>
<dbReference type="Proteomes" id="UP000807306">
    <property type="component" value="Unassembled WGS sequence"/>
</dbReference>
<organism evidence="2 3">
    <name type="scientific">Crepidotus variabilis</name>
    <dbReference type="NCBI Taxonomy" id="179855"/>
    <lineage>
        <taxon>Eukaryota</taxon>
        <taxon>Fungi</taxon>
        <taxon>Dikarya</taxon>
        <taxon>Basidiomycota</taxon>
        <taxon>Agaricomycotina</taxon>
        <taxon>Agaricomycetes</taxon>
        <taxon>Agaricomycetidae</taxon>
        <taxon>Agaricales</taxon>
        <taxon>Agaricineae</taxon>
        <taxon>Crepidotaceae</taxon>
        <taxon>Crepidotus</taxon>
    </lineage>
</organism>
<evidence type="ECO:0000313" key="3">
    <source>
        <dbReference type="Proteomes" id="UP000807306"/>
    </source>
</evidence>
<dbReference type="AlphaFoldDB" id="A0A9P6JRF6"/>
<dbReference type="EMBL" id="MU157838">
    <property type="protein sequence ID" value="KAF9530732.1"/>
    <property type="molecule type" value="Genomic_DNA"/>
</dbReference>
<feature type="region of interest" description="Disordered" evidence="1">
    <location>
        <begin position="162"/>
        <end position="196"/>
    </location>
</feature>
<protein>
    <submittedName>
        <fullName evidence="2">Uncharacterized protein</fullName>
    </submittedName>
</protein>
<evidence type="ECO:0000313" key="2">
    <source>
        <dbReference type="EMBL" id="KAF9530732.1"/>
    </source>
</evidence>
<proteinExistence type="predicted"/>
<dbReference type="OrthoDB" id="57709at2759"/>
<sequence>MCKACDGDLFFDYGLFGGRGSRYADPFGFDGDVDRRSFASVSQRAQGALENSRSEYLTRLFHYLSPYFLHPTDASFKAKRLFIDYLAKVDTSKGPVTSEIINFHLVPDMRKAFNKYVREYGCTATSRQLSRAEQDQINKTRKSLLWYTSVKVTPEAQQTYLEKHPAKQGSTRASTSSTVGPSTSPVATAVSASPPLRDITHRKTMQKMNQAAVAHAAQNPSIEKHIAQKKV</sequence>
<accession>A0A9P6JRF6</accession>